<protein>
    <submittedName>
        <fullName evidence="5">SDR family NAD(P)-dependent oxidoreductase</fullName>
    </submittedName>
</protein>
<organism evidence="5 6">
    <name type="scientific">Microbacterium marinilacus</name>
    <dbReference type="NCBI Taxonomy" id="415209"/>
    <lineage>
        <taxon>Bacteria</taxon>
        <taxon>Bacillati</taxon>
        <taxon>Actinomycetota</taxon>
        <taxon>Actinomycetes</taxon>
        <taxon>Micrococcales</taxon>
        <taxon>Microbacteriaceae</taxon>
        <taxon>Microbacterium</taxon>
    </lineage>
</organism>
<accession>A0ABP7BNU6</accession>
<keyword evidence="2" id="KW-0521">NADP</keyword>
<evidence type="ECO:0000256" key="1">
    <source>
        <dbReference type="ARBA" id="ARBA00006484"/>
    </source>
</evidence>
<dbReference type="Pfam" id="PF00106">
    <property type="entry name" value="adh_short"/>
    <property type="match status" value="1"/>
</dbReference>
<dbReference type="Proteomes" id="UP001410795">
    <property type="component" value="Unassembled WGS sequence"/>
</dbReference>
<dbReference type="PANTHER" id="PTHR43490:SF99">
    <property type="entry name" value="SHORT-CHAIN DEHYDROGENASE_REDUCTASE"/>
    <property type="match status" value="1"/>
</dbReference>
<dbReference type="PRINTS" id="PR00081">
    <property type="entry name" value="GDHRDH"/>
</dbReference>
<dbReference type="InterPro" id="IPR036291">
    <property type="entry name" value="NAD(P)-bd_dom_sf"/>
</dbReference>
<dbReference type="PRINTS" id="PR00080">
    <property type="entry name" value="SDRFAMILY"/>
</dbReference>
<evidence type="ECO:0000256" key="3">
    <source>
        <dbReference type="ARBA" id="ARBA00023002"/>
    </source>
</evidence>
<dbReference type="EMBL" id="BAAAYV010000020">
    <property type="protein sequence ID" value="GAA3666078.1"/>
    <property type="molecule type" value="Genomic_DNA"/>
</dbReference>
<dbReference type="Gene3D" id="3.40.50.720">
    <property type="entry name" value="NAD(P)-binding Rossmann-like Domain"/>
    <property type="match status" value="1"/>
</dbReference>
<dbReference type="InterPro" id="IPR002347">
    <property type="entry name" value="SDR_fam"/>
</dbReference>
<dbReference type="RefSeq" id="WP_221856266.1">
    <property type="nucleotide sequence ID" value="NZ_BAAAYV010000020.1"/>
</dbReference>
<comment type="caution">
    <text evidence="5">The sequence shown here is derived from an EMBL/GenBank/DDBJ whole genome shotgun (WGS) entry which is preliminary data.</text>
</comment>
<evidence type="ECO:0000313" key="5">
    <source>
        <dbReference type="EMBL" id="GAA3666078.1"/>
    </source>
</evidence>
<evidence type="ECO:0000256" key="2">
    <source>
        <dbReference type="ARBA" id="ARBA00022857"/>
    </source>
</evidence>
<keyword evidence="6" id="KW-1185">Reference proteome</keyword>
<gene>
    <name evidence="5" type="ORF">GCM10022202_30320</name>
</gene>
<proteinExistence type="inferred from homology"/>
<dbReference type="PANTHER" id="PTHR43490">
    <property type="entry name" value="(+)-NEOMENTHOL DEHYDROGENASE"/>
    <property type="match status" value="1"/>
</dbReference>
<sequence length="235" mass="24665">MTTTFITGANKGLGRETARQLIALGHTVWIGARNEERGRAAAHELGARFVRVDVTDAASVDAAAARIAEAGGIDVLVNNAGIEPRLAGNAIPTPADESADDVRRTFETNVFGVVSVTRAFLPLLQRSSAPVIVNVSSGLGSLAGLSDPDGYTHFYSGVSYPASKATVNALTIQYAKAFPEIRVNAVEPGYTNTDLNGRTGTQTVEEGAEMIVRMACVGADGPTGRFMSSRGELPW</sequence>
<evidence type="ECO:0000313" key="6">
    <source>
        <dbReference type="Proteomes" id="UP001410795"/>
    </source>
</evidence>
<keyword evidence="3" id="KW-0560">Oxidoreductase</keyword>
<comment type="similarity">
    <text evidence="1 4">Belongs to the short-chain dehydrogenases/reductases (SDR) family.</text>
</comment>
<dbReference type="SUPFAM" id="SSF51735">
    <property type="entry name" value="NAD(P)-binding Rossmann-fold domains"/>
    <property type="match status" value="1"/>
</dbReference>
<reference evidence="6" key="1">
    <citation type="journal article" date="2019" name="Int. J. Syst. Evol. Microbiol.">
        <title>The Global Catalogue of Microorganisms (GCM) 10K type strain sequencing project: providing services to taxonomists for standard genome sequencing and annotation.</title>
        <authorList>
            <consortium name="The Broad Institute Genomics Platform"/>
            <consortium name="The Broad Institute Genome Sequencing Center for Infectious Disease"/>
            <person name="Wu L."/>
            <person name="Ma J."/>
        </authorList>
    </citation>
    <scope>NUCLEOTIDE SEQUENCE [LARGE SCALE GENOMIC DNA]</scope>
    <source>
        <strain evidence="6">JCM 16546</strain>
    </source>
</reference>
<name>A0ABP7BNU6_9MICO</name>
<evidence type="ECO:0000256" key="4">
    <source>
        <dbReference type="RuleBase" id="RU000363"/>
    </source>
</evidence>